<dbReference type="PIRSF" id="PIRSF001430">
    <property type="entry name" value="tRNA_psdUrid_synth"/>
    <property type="match status" value="1"/>
</dbReference>
<dbReference type="InterPro" id="IPR020103">
    <property type="entry name" value="PsdUridine_synth_cat_dom_sf"/>
</dbReference>
<proteinExistence type="inferred from homology"/>
<sequence length="248" mass="28848">MRLFFEIQYNGSNYIGWQTQQDGISIQSVVEDSLGKLLREQVEIYGSGRTDAGVHCEQQFFHVDVQQDVEDLDQLLFRLNAFLPKDIYLPSVRRVRDDVHARYAALQRVYNYRITTVRNPFLDKLAWHHFRHVNIDLMNEAASHMLGEHDFESFSKVKTNVKHFLCDVTQAEWHVQGDRLEFVIAANRFLRGMVRATVGTLIDVGTGKISVEEFKNIIHHRDRKKAGANVPPYGLYLVHVKYPDDIYI</sequence>
<comment type="caution">
    <text evidence="4">Lacks conserved residue(s) required for the propagation of feature annotation.</text>
</comment>
<dbReference type="EMBL" id="QMFY01000001">
    <property type="protein sequence ID" value="RAW03020.1"/>
    <property type="molecule type" value="Genomic_DNA"/>
</dbReference>
<feature type="domain" description="Pseudouridine synthase I TruA alpha/beta" evidence="8">
    <location>
        <begin position="141"/>
        <end position="243"/>
    </location>
</feature>
<feature type="active site" description="Nucleophile" evidence="4 5">
    <location>
        <position position="51"/>
    </location>
</feature>
<dbReference type="NCBIfam" id="TIGR00071">
    <property type="entry name" value="hisT_truA"/>
    <property type="match status" value="1"/>
</dbReference>
<dbReference type="GO" id="GO:0031119">
    <property type="term" value="P:tRNA pseudouridine synthesis"/>
    <property type="evidence" value="ECO:0007669"/>
    <property type="project" value="UniProtKB-UniRule"/>
</dbReference>
<organism evidence="9 10">
    <name type="scientific">Pseudochryseolinea flava</name>
    <dbReference type="NCBI Taxonomy" id="2059302"/>
    <lineage>
        <taxon>Bacteria</taxon>
        <taxon>Pseudomonadati</taxon>
        <taxon>Bacteroidota</taxon>
        <taxon>Cytophagia</taxon>
        <taxon>Cytophagales</taxon>
        <taxon>Fulvivirgaceae</taxon>
        <taxon>Pseudochryseolinea</taxon>
    </lineage>
</organism>
<dbReference type="OrthoDB" id="9811823at2"/>
<accession>A0A364Y7U4</accession>
<dbReference type="EC" id="5.4.99.12" evidence="4"/>
<dbReference type="InterPro" id="IPR020094">
    <property type="entry name" value="TruA/RsuA/RluB/E/F_N"/>
</dbReference>
<keyword evidence="2 4" id="KW-0819">tRNA processing</keyword>
<dbReference type="SUPFAM" id="SSF55120">
    <property type="entry name" value="Pseudouridine synthase"/>
    <property type="match status" value="1"/>
</dbReference>
<keyword evidence="3 4" id="KW-0413">Isomerase</keyword>
<evidence type="ECO:0000313" key="10">
    <source>
        <dbReference type="Proteomes" id="UP000251889"/>
    </source>
</evidence>
<protein>
    <recommendedName>
        <fullName evidence="4">tRNA pseudouridine synthase A</fullName>
        <ecNumber evidence="4">5.4.99.12</ecNumber>
    </recommendedName>
    <alternativeName>
        <fullName evidence="4">tRNA pseudouridine(38-40) synthase</fullName>
    </alternativeName>
    <alternativeName>
        <fullName evidence="4">tRNA pseudouridylate synthase I</fullName>
    </alternativeName>
    <alternativeName>
        <fullName evidence="4">tRNA-uridine isomerase I</fullName>
    </alternativeName>
</protein>
<dbReference type="GO" id="GO:0160147">
    <property type="term" value="F:tRNA pseudouridine(38-40) synthase activity"/>
    <property type="evidence" value="ECO:0007669"/>
    <property type="project" value="UniProtKB-EC"/>
</dbReference>
<gene>
    <name evidence="4" type="primary">truA</name>
    <name evidence="9" type="ORF">DQQ10_02670</name>
</gene>
<evidence type="ECO:0000256" key="5">
    <source>
        <dbReference type="PIRSR" id="PIRSR001430-1"/>
    </source>
</evidence>
<dbReference type="RefSeq" id="WP_112745234.1">
    <property type="nucleotide sequence ID" value="NZ_QMFY01000001.1"/>
</dbReference>
<dbReference type="InterPro" id="IPR001406">
    <property type="entry name" value="PsdUridine_synth_TruA"/>
</dbReference>
<dbReference type="Gene3D" id="3.30.70.580">
    <property type="entry name" value="Pseudouridine synthase I, catalytic domain, N-terminal subdomain"/>
    <property type="match status" value="1"/>
</dbReference>
<evidence type="ECO:0000256" key="4">
    <source>
        <dbReference type="HAMAP-Rule" id="MF_00171"/>
    </source>
</evidence>
<comment type="similarity">
    <text evidence="1 4 7">Belongs to the tRNA pseudouridine synthase TruA family.</text>
</comment>
<dbReference type="Pfam" id="PF01416">
    <property type="entry name" value="PseudoU_synth_1"/>
    <property type="match status" value="2"/>
</dbReference>
<dbReference type="FunFam" id="3.30.70.580:FF:000001">
    <property type="entry name" value="tRNA pseudouridine synthase A"/>
    <property type="match status" value="1"/>
</dbReference>
<dbReference type="HAMAP" id="MF_00171">
    <property type="entry name" value="TruA"/>
    <property type="match status" value="1"/>
</dbReference>
<comment type="catalytic activity">
    <reaction evidence="4 7">
        <text>uridine(38/39/40) in tRNA = pseudouridine(38/39/40) in tRNA</text>
        <dbReference type="Rhea" id="RHEA:22376"/>
        <dbReference type="Rhea" id="RHEA-COMP:10085"/>
        <dbReference type="Rhea" id="RHEA-COMP:10087"/>
        <dbReference type="ChEBI" id="CHEBI:65314"/>
        <dbReference type="ChEBI" id="CHEBI:65315"/>
        <dbReference type="EC" id="5.4.99.12"/>
    </reaction>
</comment>
<dbReference type="CDD" id="cd02570">
    <property type="entry name" value="PseudoU_synth_EcTruA"/>
    <property type="match status" value="1"/>
</dbReference>
<keyword evidence="10" id="KW-1185">Reference proteome</keyword>
<comment type="subunit">
    <text evidence="4">Homodimer.</text>
</comment>
<evidence type="ECO:0000256" key="2">
    <source>
        <dbReference type="ARBA" id="ARBA00022694"/>
    </source>
</evidence>
<feature type="domain" description="Pseudouridine synthase I TruA alpha/beta" evidence="8">
    <location>
        <begin position="8"/>
        <end position="103"/>
    </location>
</feature>
<evidence type="ECO:0000256" key="3">
    <source>
        <dbReference type="ARBA" id="ARBA00023235"/>
    </source>
</evidence>
<dbReference type="InterPro" id="IPR020095">
    <property type="entry name" value="PsdUridine_synth_TruA_C"/>
</dbReference>
<feature type="binding site" evidence="4 6">
    <location>
        <position position="110"/>
    </location>
    <ligand>
        <name>substrate</name>
    </ligand>
</feature>
<reference evidence="9 10" key="1">
    <citation type="submission" date="2018-06" db="EMBL/GenBank/DDBJ databases">
        <title>Chryseolinea flavus sp. nov., a member of the phylum Bacteroidetes isolated from soil.</title>
        <authorList>
            <person name="Li Y."/>
            <person name="Wang J."/>
        </authorList>
    </citation>
    <scope>NUCLEOTIDE SEQUENCE [LARGE SCALE GENOMIC DNA]</scope>
    <source>
        <strain evidence="9 10">SDU1-6</strain>
    </source>
</reference>
<dbReference type="PANTHER" id="PTHR11142:SF0">
    <property type="entry name" value="TRNA PSEUDOURIDINE SYNTHASE-LIKE 1"/>
    <property type="match status" value="1"/>
</dbReference>
<evidence type="ECO:0000313" key="9">
    <source>
        <dbReference type="EMBL" id="RAW03020.1"/>
    </source>
</evidence>
<comment type="function">
    <text evidence="4">Formation of pseudouridine at positions 38, 39 and 40 in the anticodon stem and loop of transfer RNAs.</text>
</comment>
<evidence type="ECO:0000256" key="6">
    <source>
        <dbReference type="PIRSR" id="PIRSR001430-2"/>
    </source>
</evidence>
<evidence type="ECO:0000259" key="8">
    <source>
        <dbReference type="Pfam" id="PF01416"/>
    </source>
</evidence>
<dbReference type="AlphaFoldDB" id="A0A364Y7U4"/>
<comment type="caution">
    <text evidence="9">The sequence shown here is derived from an EMBL/GenBank/DDBJ whole genome shotgun (WGS) entry which is preliminary data.</text>
</comment>
<dbReference type="Proteomes" id="UP000251889">
    <property type="component" value="Unassembled WGS sequence"/>
</dbReference>
<name>A0A364Y7U4_9BACT</name>
<dbReference type="InterPro" id="IPR020097">
    <property type="entry name" value="PsdUridine_synth_TruA_a/b_dom"/>
</dbReference>
<evidence type="ECO:0000256" key="1">
    <source>
        <dbReference type="ARBA" id="ARBA00009375"/>
    </source>
</evidence>
<dbReference type="Gene3D" id="3.30.70.660">
    <property type="entry name" value="Pseudouridine synthase I, catalytic domain, C-terminal subdomain"/>
    <property type="match status" value="1"/>
</dbReference>
<evidence type="ECO:0000256" key="7">
    <source>
        <dbReference type="RuleBase" id="RU003792"/>
    </source>
</evidence>
<dbReference type="GO" id="GO:0003723">
    <property type="term" value="F:RNA binding"/>
    <property type="evidence" value="ECO:0007669"/>
    <property type="project" value="InterPro"/>
</dbReference>
<dbReference type="PANTHER" id="PTHR11142">
    <property type="entry name" value="PSEUDOURIDYLATE SYNTHASE"/>
    <property type="match status" value="1"/>
</dbReference>